<evidence type="ECO:0000313" key="1">
    <source>
        <dbReference type="EMBL" id="CAQ76550.1"/>
    </source>
</evidence>
<keyword evidence="1" id="KW-0614">Plasmid</keyword>
<geneLocation type="plasmid" evidence="1">
    <name>pGDT4</name>
</geneLocation>
<dbReference type="EMBL" id="FM178282">
    <property type="protein sequence ID" value="CAQ76550.1"/>
    <property type="molecule type" value="Genomic_DNA"/>
</dbReference>
<accession>B7UF13</accession>
<proteinExistence type="predicted"/>
<reference evidence="1" key="1">
    <citation type="journal article" date="2012" name="PLoS Genet.">
        <title>A Natural System of Chromosome Transfer in Yersinia pseudotuberculosis.</title>
        <authorList>
            <person name="Lesic B."/>
            <person name="Zouine M."/>
            <person name="Ducos-Galand M."/>
            <person name="Huon C."/>
            <person name="Rosso M.L."/>
            <person name="Prevost M.C."/>
            <person name="Mazel D."/>
            <person name="Carniel E."/>
        </authorList>
    </citation>
    <scope>NUCLEOTIDE SEQUENCE [LARGE SCALE GENOMIC DNA]</scope>
    <source>
        <strain evidence="1">IP32637</strain>
        <plasmid evidence="1">pGDT4</plasmid>
    </source>
</reference>
<sequence length="118" mass="13352">MGARDQREDFHQAIQCSQASEMALLSAFIPHAKAVEAVAEYLTLAGYEFQGVWLYEVVEPFGAELIKFHDVPRDELAADVLAGLLSVWLNIAQDEKNAFIDIVKYHYLKAWRLREVAA</sequence>
<dbReference type="AlphaFoldDB" id="B7UF13"/>
<name>B7UF13_YERPU</name>
<gene>
    <name evidence="1" type="ORF">pGDT4_0038</name>
</gene>
<organism evidence="1">
    <name type="scientific">Yersinia pseudotuberculosis</name>
    <dbReference type="NCBI Taxonomy" id="633"/>
    <lineage>
        <taxon>Bacteria</taxon>
        <taxon>Pseudomonadati</taxon>
        <taxon>Pseudomonadota</taxon>
        <taxon>Gammaproteobacteria</taxon>
        <taxon>Enterobacterales</taxon>
        <taxon>Yersiniaceae</taxon>
        <taxon>Yersinia</taxon>
    </lineage>
</organism>
<protein>
    <submittedName>
        <fullName evidence="1">Uncharacterized protein</fullName>
    </submittedName>
</protein>